<evidence type="ECO:0000313" key="5">
    <source>
        <dbReference type="EMBL" id="NYJ34012.1"/>
    </source>
</evidence>
<keyword evidence="2" id="KW-0175">Coiled coil</keyword>
<feature type="compositionally biased region" description="Pro residues" evidence="3">
    <location>
        <begin position="446"/>
        <end position="459"/>
    </location>
</feature>
<feature type="region of interest" description="Disordered" evidence="3">
    <location>
        <begin position="419"/>
        <end position="658"/>
    </location>
</feature>
<evidence type="ECO:0000256" key="1">
    <source>
        <dbReference type="ARBA" id="ARBA00022801"/>
    </source>
</evidence>
<dbReference type="GO" id="GO:0047980">
    <property type="term" value="F:hippurate hydrolase activity"/>
    <property type="evidence" value="ECO:0007669"/>
    <property type="project" value="UniProtKB-EC"/>
</dbReference>
<dbReference type="PANTHER" id="PTHR11014:SF63">
    <property type="entry name" value="METALLOPEPTIDASE, PUTATIVE (AFU_ORTHOLOGUE AFUA_6G09600)-RELATED"/>
    <property type="match status" value="1"/>
</dbReference>
<dbReference type="FunFam" id="3.30.70.360:FF:000001">
    <property type="entry name" value="N-acetyldiaminopimelate deacetylase"/>
    <property type="match status" value="1"/>
</dbReference>
<dbReference type="InterPro" id="IPR036264">
    <property type="entry name" value="Bact_exopeptidase_dim_dom"/>
</dbReference>
<reference evidence="5 6" key="1">
    <citation type="submission" date="2020-07" db="EMBL/GenBank/DDBJ databases">
        <title>Sequencing the genomes of 1000 actinobacteria strains.</title>
        <authorList>
            <person name="Klenk H.-P."/>
        </authorList>
    </citation>
    <scope>NUCLEOTIDE SEQUENCE [LARGE SCALE GENOMIC DNA]</scope>
    <source>
        <strain evidence="5 6">DSM 44442</strain>
    </source>
</reference>
<dbReference type="InterPro" id="IPR011650">
    <property type="entry name" value="Peptidase_M20_dimer"/>
</dbReference>
<dbReference type="EMBL" id="JACCFS010000001">
    <property type="protein sequence ID" value="NYJ34012.1"/>
    <property type="molecule type" value="Genomic_DNA"/>
</dbReference>
<dbReference type="Pfam" id="PF07687">
    <property type="entry name" value="M20_dimer"/>
    <property type="match status" value="1"/>
</dbReference>
<dbReference type="AlphaFoldDB" id="A0A7Z0EKZ9"/>
<feature type="compositionally biased region" description="Pro residues" evidence="3">
    <location>
        <begin position="631"/>
        <end position="646"/>
    </location>
</feature>
<protein>
    <submittedName>
        <fullName evidence="5">Hippurate hydrolase</fullName>
        <ecNumber evidence="5">3.5.1.32</ecNumber>
    </submittedName>
</protein>
<dbReference type="GO" id="GO:0050118">
    <property type="term" value="F:N-acetyldiaminopimelate deacetylase activity"/>
    <property type="evidence" value="ECO:0007669"/>
    <property type="project" value="UniProtKB-ARBA"/>
</dbReference>
<feature type="coiled-coil region" evidence="2">
    <location>
        <begin position="267"/>
        <end position="294"/>
    </location>
</feature>
<keyword evidence="6" id="KW-1185">Reference proteome</keyword>
<feature type="compositionally biased region" description="Acidic residues" evidence="3">
    <location>
        <begin position="647"/>
        <end position="658"/>
    </location>
</feature>
<dbReference type="NCBIfam" id="TIGR01891">
    <property type="entry name" value="amidohydrolases"/>
    <property type="match status" value="1"/>
</dbReference>
<dbReference type="SUPFAM" id="SSF53187">
    <property type="entry name" value="Zn-dependent exopeptidases"/>
    <property type="match status" value="1"/>
</dbReference>
<gene>
    <name evidence="5" type="ORF">HNR10_001893</name>
</gene>
<organism evidence="5 6">
    <name type="scientific">Nocardiopsis aegyptia</name>
    <dbReference type="NCBI Taxonomy" id="220378"/>
    <lineage>
        <taxon>Bacteria</taxon>
        <taxon>Bacillati</taxon>
        <taxon>Actinomycetota</taxon>
        <taxon>Actinomycetes</taxon>
        <taxon>Streptosporangiales</taxon>
        <taxon>Nocardiopsidaceae</taxon>
        <taxon>Nocardiopsis</taxon>
    </lineage>
</organism>
<accession>A0A7Z0EKZ9</accession>
<evidence type="ECO:0000313" key="6">
    <source>
        <dbReference type="Proteomes" id="UP000572051"/>
    </source>
</evidence>
<keyword evidence="1 5" id="KW-0378">Hydrolase</keyword>
<dbReference type="Gene3D" id="3.30.70.360">
    <property type="match status" value="1"/>
</dbReference>
<dbReference type="Gene3D" id="3.40.630.10">
    <property type="entry name" value="Zn peptidases"/>
    <property type="match status" value="1"/>
</dbReference>
<feature type="compositionally biased region" description="Pro residues" evidence="3">
    <location>
        <begin position="468"/>
        <end position="487"/>
    </location>
</feature>
<evidence type="ECO:0000256" key="2">
    <source>
        <dbReference type="SAM" id="Coils"/>
    </source>
</evidence>
<feature type="compositionally biased region" description="Basic and acidic residues" evidence="3">
    <location>
        <begin position="552"/>
        <end position="561"/>
    </location>
</feature>
<dbReference type="SUPFAM" id="SSF55031">
    <property type="entry name" value="Bacterial exopeptidase dimerisation domain"/>
    <property type="match status" value="1"/>
</dbReference>
<feature type="domain" description="Peptidase M20 dimerisation" evidence="4">
    <location>
        <begin position="191"/>
        <end position="287"/>
    </location>
</feature>
<dbReference type="EC" id="3.5.1.32" evidence="5"/>
<feature type="compositionally biased region" description="Basic and acidic residues" evidence="3">
    <location>
        <begin position="575"/>
        <end position="584"/>
    </location>
</feature>
<dbReference type="Proteomes" id="UP000572051">
    <property type="component" value="Unassembled WGS sequence"/>
</dbReference>
<dbReference type="PANTHER" id="PTHR11014">
    <property type="entry name" value="PEPTIDASE M20 FAMILY MEMBER"/>
    <property type="match status" value="1"/>
</dbReference>
<dbReference type="GO" id="GO:0019877">
    <property type="term" value="P:diaminopimelate biosynthetic process"/>
    <property type="evidence" value="ECO:0007669"/>
    <property type="project" value="UniProtKB-ARBA"/>
</dbReference>
<name>A0A7Z0EKZ9_9ACTN</name>
<dbReference type="Pfam" id="PF01546">
    <property type="entry name" value="Peptidase_M20"/>
    <property type="match status" value="1"/>
</dbReference>
<evidence type="ECO:0000256" key="3">
    <source>
        <dbReference type="SAM" id="MobiDB-lite"/>
    </source>
</evidence>
<sequence length="658" mass="69193">MRLLDEIFPLVEGFYVDLHKNPELSHSEHRTASGVAEWLTRTGYEVHKGVGGTGVVGILRNGPGPTVMLRADMDALPVEERTGLPYASTAHATDDEGKEVPVMHACGHDAHTACLVGAADLLSESREEWTGTVMVVAQPAEETLDGAQAMIDDGLYERFGRPDVILGQHLGPQPAGLISHRAGVILGAADSYRVRVFGEGGHASQPHTTIDPVLVAAHIVTRLQGVVSREISPSEMAVLTVGRIQAGTKANIIPDEAYLEVNTRALNDNVARQLEAAIERIVRAEAAASGATREPEVERFEGAGITVNDPTSTAEVAAAHHAYFGDDYVIHLPDPFPGTEDFSCFGLPADPQPIPYVFWFVGATPHDVWEAAPGDTPYEKMGNVPSNHSPFFAPSREPTLRAGLAAITVAALSYLGSERSAPPAADAAPMGGAYEGRSYDAGPEPVGDPFPVDAPPPADAPAQAESFGPPPGESAPANPFGPPPGEQAPPSGYGPVPADAPPADSYDQPPRSYGPPMGEPYAPRAETGGQEANDAYDSAFLASSWPDPDQEDPAKSTHDADMDAVIGAQDEELREEWRSEKAEESTLSADMAAILDDDPQGPPHGQDPQGPPQGPPPQGPPHGQPSGPAFGGPPPRGDAHQAPPPGPDDDLPDSEYRL</sequence>
<proteinExistence type="predicted"/>
<dbReference type="InterPro" id="IPR002933">
    <property type="entry name" value="Peptidase_M20"/>
</dbReference>
<dbReference type="InterPro" id="IPR017439">
    <property type="entry name" value="Amidohydrolase"/>
</dbReference>
<comment type="caution">
    <text evidence="5">The sequence shown here is derived from an EMBL/GenBank/DDBJ whole genome shotgun (WGS) entry which is preliminary data.</text>
</comment>
<feature type="compositionally biased region" description="Pro residues" evidence="3">
    <location>
        <begin position="609"/>
        <end position="623"/>
    </location>
</feature>
<evidence type="ECO:0000259" key="4">
    <source>
        <dbReference type="Pfam" id="PF07687"/>
    </source>
</evidence>